<dbReference type="EMBL" id="JABEZW010000013">
    <property type="protein sequence ID" value="MBA0783691.1"/>
    <property type="molecule type" value="Genomic_DNA"/>
</dbReference>
<evidence type="ECO:0008006" key="3">
    <source>
        <dbReference type="Google" id="ProtNLM"/>
    </source>
</evidence>
<protein>
    <recommendedName>
        <fullName evidence="3">F-box domain-containing protein</fullName>
    </recommendedName>
</protein>
<dbReference type="Proteomes" id="UP000593568">
    <property type="component" value="Unassembled WGS sequence"/>
</dbReference>
<dbReference type="SUPFAM" id="SSF81383">
    <property type="entry name" value="F-box domain"/>
    <property type="match status" value="1"/>
</dbReference>
<gene>
    <name evidence="1" type="ORF">Gotri_001362</name>
</gene>
<proteinExistence type="predicted"/>
<dbReference type="AlphaFoldDB" id="A0A7J9FEU0"/>
<evidence type="ECO:0000313" key="1">
    <source>
        <dbReference type="EMBL" id="MBA0783691.1"/>
    </source>
</evidence>
<keyword evidence="2" id="KW-1185">Reference proteome</keyword>
<sequence>MGNSVPDWEYLPELCLLTVLEKIDEPISRVQFGAVSKYWHSLFNTFLDIKRRSSHNSSSNADDSI</sequence>
<reference evidence="1 2" key="1">
    <citation type="journal article" date="2019" name="Genome Biol. Evol.">
        <title>Insights into the evolution of the New World diploid cottons (Gossypium, subgenus Houzingenia) based on genome sequencing.</title>
        <authorList>
            <person name="Grover C.E."/>
            <person name="Arick M.A. 2nd"/>
            <person name="Thrash A."/>
            <person name="Conover J.L."/>
            <person name="Sanders W.S."/>
            <person name="Peterson D.G."/>
            <person name="Frelichowski J.E."/>
            <person name="Scheffler J.A."/>
            <person name="Scheffler B.E."/>
            <person name="Wendel J.F."/>
        </authorList>
    </citation>
    <scope>NUCLEOTIDE SEQUENCE [LARGE SCALE GENOMIC DNA]</scope>
    <source>
        <strain evidence="1">8</strain>
        <tissue evidence="1">Leaf</tissue>
    </source>
</reference>
<name>A0A7J9FEU0_9ROSI</name>
<comment type="caution">
    <text evidence="1">The sequence shown here is derived from an EMBL/GenBank/DDBJ whole genome shotgun (WGS) entry which is preliminary data.</text>
</comment>
<accession>A0A7J9FEU0</accession>
<dbReference type="InterPro" id="IPR036047">
    <property type="entry name" value="F-box-like_dom_sf"/>
</dbReference>
<organism evidence="1 2">
    <name type="scientific">Gossypium trilobum</name>
    <dbReference type="NCBI Taxonomy" id="34281"/>
    <lineage>
        <taxon>Eukaryota</taxon>
        <taxon>Viridiplantae</taxon>
        <taxon>Streptophyta</taxon>
        <taxon>Embryophyta</taxon>
        <taxon>Tracheophyta</taxon>
        <taxon>Spermatophyta</taxon>
        <taxon>Magnoliopsida</taxon>
        <taxon>eudicotyledons</taxon>
        <taxon>Gunneridae</taxon>
        <taxon>Pentapetalae</taxon>
        <taxon>rosids</taxon>
        <taxon>malvids</taxon>
        <taxon>Malvales</taxon>
        <taxon>Malvaceae</taxon>
        <taxon>Malvoideae</taxon>
        <taxon>Gossypium</taxon>
    </lineage>
</organism>
<evidence type="ECO:0000313" key="2">
    <source>
        <dbReference type="Proteomes" id="UP000593568"/>
    </source>
</evidence>